<evidence type="ECO:0000313" key="1">
    <source>
        <dbReference type="EMBL" id="GKV47386.1"/>
    </source>
</evidence>
<keyword evidence="2" id="KW-1185">Reference proteome</keyword>
<comment type="caution">
    <text evidence="1">The sequence shown here is derived from an EMBL/GenBank/DDBJ whole genome shotgun (WGS) entry which is preliminary data.</text>
</comment>
<proteinExistence type="predicted"/>
<dbReference type="InterPro" id="IPR009006">
    <property type="entry name" value="Ala_racemase/Decarboxylase_C"/>
</dbReference>
<sequence>MSHNANYIIMLCGELVTGHNDKMPALACCVDATPPGYAAFFAEEGSHASSIPFSSTTTTATIAAAIENSNPLATLWTPLLSTALYCIDAWGQPYFGVNPSGNISVRPYGSRTHPCWS</sequence>
<dbReference type="GO" id="GO:0003824">
    <property type="term" value="F:catalytic activity"/>
    <property type="evidence" value="ECO:0007669"/>
    <property type="project" value="InterPro"/>
</dbReference>
<accession>A0AAV5MC40</accession>
<protein>
    <submittedName>
        <fullName evidence="1">Uncharacterized protein</fullName>
    </submittedName>
</protein>
<name>A0AAV5MC40_9ROSI</name>
<reference evidence="1 2" key="1">
    <citation type="journal article" date="2021" name="Commun. Biol.">
        <title>The genome of Shorea leprosula (Dipterocarpaceae) highlights the ecological relevance of drought in aseasonal tropical rainforests.</title>
        <authorList>
            <person name="Ng K.K.S."/>
            <person name="Kobayashi M.J."/>
            <person name="Fawcett J.A."/>
            <person name="Hatakeyama M."/>
            <person name="Paape T."/>
            <person name="Ng C.H."/>
            <person name="Ang C.C."/>
            <person name="Tnah L.H."/>
            <person name="Lee C.T."/>
            <person name="Nishiyama T."/>
            <person name="Sese J."/>
            <person name="O'Brien M.J."/>
            <person name="Copetti D."/>
            <person name="Mohd Noor M.I."/>
            <person name="Ong R.C."/>
            <person name="Putra M."/>
            <person name="Sireger I.Z."/>
            <person name="Indrioko S."/>
            <person name="Kosugi Y."/>
            <person name="Izuno A."/>
            <person name="Isagi Y."/>
            <person name="Lee S.L."/>
            <person name="Shimizu K.K."/>
        </authorList>
    </citation>
    <scope>NUCLEOTIDE SEQUENCE [LARGE SCALE GENOMIC DNA]</scope>
    <source>
        <strain evidence="1">214</strain>
    </source>
</reference>
<organism evidence="1 2">
    <name type="scientific">Rubroshorea leprosula</name>
    <dbReference type="NCBI Taxonomy" id="152421"/>
    <lineage>
        <taxon>Eukaryota</taxon>
        <taxon>Viridiplantae</taxon>
        <taxon>Streptophyta</taxon>
        <taxon>Embryophyta</taxon>
        <taxon>Tracheophyta</taxon>
        <taxon>Spermatophyta</taxon>
        <taxon>Magnoliopsida</taxon>
        <taxon>eudicotyledons</taxon>
        <taxon>Gunneridae</taxon>
        <taxon>Pentapetalae</taxon>
        <taxon>rosids</taxon>
        <taxon>malvids</taxon>
        <taxon>Malvales</taxon>
        <taxon>Dipterocarpaceae</taxon>
        <taxon>Rubroshorea</taxon>
    </lineage>
</organism>
<dbReference type="Proteomes" id="UP001054252">
    <property type="component" value="Unassembled WGS sequence"/>
</dbReference>
<gene>
    <name evidence="1" type="ORF">SLEP1_g54293</name>
</gene>
<dbReference type="Gene3D" id="2.40.37.10">
    <property type="entry name" value="Lyase, Ornithine Decarboxylase, Chain A, domain 1"/>
    <property type="match status" value="1"/>
</dbReference>
<dbReference type="EMBL" id="BPVZ01000227">
    <property type="protein sequence ID" value="GKV47386.1"/>
    <property type="molecule type" value="Genomic_DNA"/>
</dbReference>
<dbReference type="AlphaFoldDB" id="A0AAV5MC40"/>
<evidence type="ECO:0000313" key="2">
    <source>
        <dbReference type="Proteomes" id="UP001054252"/>
    </source>
</evidence>